<evidence type="ECO:0000313" key="2">
    <source>
        <dbReference type="EMBL" id="JAG31238.1"/>
    </source>
</evidence>
<dbReference type="EMBL" id="GBHO01012366">
    <property type="protein sequence ID" value="JAG31238.1"/>
    <property type="molecule type" value="Transcribed_RNA"/>
</dbReference>
<organism evidence="2">
    <name type="scientific">Lygus hesperus</name>
    <name type="common">Western plant bug</name>
    <dbReference type="NCBI Taxonomy" id="30085"/>
    <lineage>
        <taxon>Eukaryota</taxon>
        <taxon>Metazoa</taxon>
        <taxon>Ecdysozoa</taxon>
        <taxon>Arthropoda</taxon>
        <taxon>Hexapoda</taxon>
        <taxon>Insecta</taxon>
        <taxon>Pterygota</taxon>
        <taxon>Neoptera</taxon>
        <taxon>Paraneoptera</taxon>
        <taxon>Hemiptera</taxon>
        <taxon>Heteroptera</taxon>
        <taxon>Panheteroptera</taxon>
        <taxon>Cimicomorpha</taxon>
        <taxon>Miridae</taxon>
        <taxon>Mirini</taxon>
        <taxon>Lygus</taxon>
    </lineage>
</organism>
<name>A0A0A9YJG2_LYGHE</name>
<reference evidence="2" key="2">
    <citation type="submission" date="2014-07" db="EMBL/GenBank/DDBJ databases">
        <authorList>
            <person name="Hull J."/>
        </authorList>
    </citation>
    <scope>NUCLEOTIDE SEQUENCE</scope>
</reference>
<protein>
    <submittedName>
        <fullName evidence="2">Uncharacterized protein</fullName>
    </submittedName>
</protein>
<reference evidence="2" key="1">
    <citation type="journal article" date="2014" name="PLoS ONE">
        <title>Transcriptome-Based Identification of ABC Transporters in the Western Tarnished Plant Bug Lygus hesperus.</title>
        <authorList>
            <person name="Hull J.J."/>
            <person name="Chaney K."/>
            <person name="Geib S.M."/>
            <person name="Fabrick J.A."/>
            <person name="Brent C.S."/>
            <person name="Walsh D."/>
            <person name="Lavine L.C."/>
        </authorList>
    </citation>
    <scope>NUCLEOTIDE SEQUENCE</scope>
</reference>
<dbReference type="AlphaFoldDB" id="A0A0A9YJG2"/>
<dbReference type="EMBL" id="GBRD01007470">
    <property type="protein sequence ID" value="JAG58351.1"/>
    <property type="molecule type" value="Transcribed_RNA"/>
</dbReference>
<accession>A0A0A9YJG2</accession>
<gene>
    <name evidence="2" type="ORF">CM83_99888</name>
</gene>
<feature type="region of interest" description="Disordered" evidence="1">
    <location>
        <begin position="106"/>
        <end position="136"/>
    </location>
</feature>
<proteinExistence type="predicted"/>
<reference evidence="3" key="3">
    <citation type="submission" date="2014-09" db="EMBL/GenBank/DDBJ databases">
        <authorList>
            <person name="Magalhaes I.L.F."/>
            <person name="Oliveira U."/>
            <person name="Santos F.R."/>
            <person name="Vidigal T.H.D.A."/>
            <person name="Brescovit A.D."/>
            <person name="Santos A.J."/>
        </authorList>
    </citation>
    <scope>NUCLEOTIDE SEQUENCE</scope>
</reference>
<sequence length="536" mass="60407">MVEPRHQPVGAIGRYSGVKELPLRNWDRNKARMDSIYQHPMRDFRQTAAQFGVPSSLADITTTEKGIPKMECTTTTKSDFCPPSLDRYIKVQGVCPERDYPSSSGLEYCPGRETTTKPQTQYPTSVPPMPRSKSTCPATMESLLPQVGPVPQLKYPPSVPLYPASRSGEFPATSVPYPSRVEAPKLDRYESPDYKPNVDYLSAKKGFKWPTPTEQPYTSHVEEREIPDYQSLQVKEDKTNEYIQEHTVNNKVDDYYKYSKDRGGAGDFNRPFVDYPVESEDHTEKRLLHDAMLERARREYEQNMGVPGSTVPLMTAGANPPDAIAHYNVPDYTQGSPAGGTIRARFGAPNRDMKMPITDPSYPKPEYKIPPPEAGLTKTSYSVALEGDRGNAGVTHTPPVRYPDKIYNTARHVEPNEVETPSHAGSGAAERYIPSIIEAQDKLLSTHTKPMIQPSEGRTECAQPLDESPTETPSENPKVEPLSLKGLRRIQTSNQVYGSWIDDPYLKDNDWWFKARPKNPRTKTYLSLYKEENAWQ</sequence>
<evidence type="ECO:0000256" key="1">
    <source>
        <dbReference type="SAM" id="MobiDB-lite"/>
    </source>
</evidence>
<feature type="region of interest" description="Disordered" evidence="1">
    <location>
        <begin position="451"/>
        <end position="481"/>
    </location>
</feature>
<evidence type="ECO:0000313" key="3">
    <source>
        <dbReference type="EMBL" id="JAG58351.1"/>
    </source>
</evidence>